<organism evidence="2">
    <name type="scientific">Anopheles darlingi</name>
    <name type="common">Mosquito</name>
    <dbReference type="NCBI Taxonomy" id="43151"/>
    <lineage>
        <taxon>Eukaryota</taxon>
        <taxon>Metazoa</taxon>
        <taxon>Ecdysozoa</taxon>
        <taxon>Arthropoda</taxon>
        <taxon>Hexapoda</taxon>
        <taxon>Insecta</taxon>
        <taxon>Pterygota</taxon>
        <taxon>Neoptera</taxon>
        <taxon>Endopterygota</taxon>
        <taxon>Diptera</taxon>
        <taxon>Nematocera</taxon>
        <taxon>Culicoidea</taxon>
        <taxon>Culicidae</taxon>
        <taxon>Anophelinae</taxon>
        <taxon>Anopheles</taxon>
    </lineage>
</organism>
<dbReference type="AlphaFoldDB" id="A0A2M4DLP6"/>
<evidence type="ECO:0000256" key="1">
    <source>
        <dbReference type="SAM" id="Phobius"/>
    </source>
</evidence>
<keyword evidence="1" id="KW-1133">Transmembrane helix</keyword>
<name>A0A2M4DLP6_ANODA</name>
<reference evidence="2" key="1">
    <citation type="submission" date="2018-01" db="EMBL/GenBank/DDBJ databases">
        <title>An insight into the sialome of Amazonian anophelines.</title>
        <authorList>
            <person name="Ribeiro J.M."/>
            <person name="Scarpassa V."/>
            <person name="Calvo E."/>
        </authorList>
    </citation>
    <scope>NUCLEOTIDE SEQUENCE</scope>
</reference>
<proteinExistence type="predicted"/>
<evidence type="ECO:0000313" key="2">
    <source>
        <dbReference type="EMBL" id="MBW78480.1"/>
    </source>
</evidence>
<protein>
    <submittedName>
        <fullName evidence="2">Uncharacterized protein</fullName>
    </submittedName>
</protein>
<keyword evidence="1" id="KW-0472">Membrane</keyword>
<feature type="transmembrane region" description="Helical" evidence="1">
    <location>
        <begin position="26"/>
        <end position="43"/>
    </location>
</feature>
<dbReference type="EMBL" id="GGFL01014302">
    <property type="protein sequence ID" value="MBW78480.1"/>
    <property type="molecule type" value="Transcribed_RNA"/>
</dbReference>
<keyword evidence="1" id="KW-0812">Transmembrane</keyword>
<accession>A0A2M4DLP6</accession>
<sequence>MHLANVVLLAAGAAVAWHRLSGSTRLRLFSLFYLSLFFSVFWNRMNNNRKNILDADGEPNEASQPKRWSAYGFGFEIPPYRRRRLPSR</sequence>